<feature type="region of interest" description="Disordered" evidence="1">
    <location>
        <begin position="1"/>
        <end position="71"/>
    </location>
</feature>
<gene>
    <name evidence="3" type="ORF">RHTO0S_17e02608g</name>
</gene>
<feature type="region of interest" description="Disordered" evidence="1">
    <location>
        <begin position="233"/>
        <end position="267"/>
    </location>
</feature>
<evidence type="ECO:0000256" key="2">
    <source>
        <dbReference type="SAM" id="Phobius"/>
    </source>
</evidence>
<dbReference type="AlphaFoldDB" id="A0A061BKC7"/>
<keyword evidence="2" id="KW-0812">Transmembrane</keyword>
<accession>A0A061BKC7</accession>
<dbReference type="EMBL" id="LK052952">
    <property type="protein sequence ID" value="CDR48390.1"/>
    <property type="molecule type" value="Genomic_DNA"/>
</dbReference>
<sequence>MPRTGSLTPPIPSPPLANPQHARSHHTSPPASPQPTHRPQTPLENDQDPFLAQVARIPLTEEDRQEGYDVELLNARPRGRYSSDLAPAAGASDADHDSLLGAGALGEKYGAGAGGGGLGGSGAPLPPRAGLAPGLGGAGALGAAAGLGAGLGPVGSGSHGALVPGGGGGYGSPGKEFGLDSNGGYSGTTAQSGARERKPWFLRPLPLVALVGFIVACALAIGLGVGLSLKHSNTTASTSRSSGNSTVSGSGSRSGSRTSTRTRTMTTGTVVPSSLYSSYTSLHPQTDDSTTASLGWTSTVGATATETTTLPSALTSVPSPASGTTLATSGNLPIPAASATTISGSITISALTATLRARAPRQTMRFEG</sequence>
<protein>
    <submittedName>
        <fullName evidence="3">RHTO0S17e02608g1_1</fullName>
    </submittedName>
</protein>
<feature type="transmembrane region" description="Helical" evidence="2">
    <location>
        <begin position="205"/>
        <end position="229"/>
    </location>
</feature>
<reference evidence="3" key="1">
    <citation type="journal article" date="2014" name="Genome Announc.">
        <title>Draft genome sequence of Rhodosporidium toruloides CECT1137, an oleaginous yeast of biotechnological interest.</title>
        <authorList>
            <person name="Morin N."/>
            <person name="Calcas X."/>
            <person name="Devillers H."/>
            <person name="Durrens P."/>
            <person name="Sherman D.J."/>
            <person name="Nicaud J.-M."/>
            <person name="Neuveglise C."/>
        </authorList>
    </citation>
    <scope>NUCLEOTIDE SEQUENCE</scope>
    <source>
        <strain evidence="3">CECT1137</strain>
    </source>
</reference>
<keyword evidence="2" id="KW-1133">Transmembrane helix</keyword>
<name>A0A061BKC7_RHOTO</name>
<evidence type="ECO:0000313" key="3">
    <source>
        <dbReference type="EMBL" id="CDR48390.1"/>
    </source>
</evidence>
<proteinExistence type="predicted"/>
<feature type="compositionally biased region" description="Low complexity" evidence="1">
    <location>
        <begin position="234"/>
        <end position="267"/>
    </location>
</feature>
<dbReference type="OrthoDB" id="2538097at2759"/>
<evidence type="ECO:0000256" key="1">
    <source>
        <dbReference type="SAM" id="MobiDB-lite"/>
    </source>
</evidence>
<keyword evidence="2" id="KW-0472">Membrane</keyword>
<feature type="compositionally biased region" description="Polar residues" evidence="1">
    <location>
        <begin position="34"/>
        <end position="44"/>
    </location>
</feature>
<organism evidence="3">
    <name type="scientific">Rhodotorula toruloides</name>
    <name type="common">Yeast</name>
    <name type="synonym">Rhodosporidium toruloides</name>
    <dbReference type="NCBI Taxonomy" id="5286"/>
    <lineage>
        <taxon>Eukaryota</taxon>
        <taxon>Fungi</taxon>
        <taxon>Dikarya</taxon>
        <taxon>Basidiomycota</taxon>
        <taxon>Pucciniomycotina</taxon>
        <taxon>Microbotryomycetes</taxon>
        <taxon>Sporidiobolales</taxon>
        <taxon>Sporidiobolaceae</taxon>
        <taxon>Rhodotorula</taxon>
    </lineage>
</organism>